<accession>A0A1M5MNB8</accession>
<proteinExistence type="predicted"/>
<dbReference type="InterPro" id="IPR051686">
    <property type="entry name" value="Lipoprotein_DolP"/>
</dbReference>
<feature type="domain" description="BON" evidence="2">
    <location>
        <begin position="148"/>
        <end position="215"/>
    </location>
</feature>
<protein>
    <submittedName>
        <fullName evidence="3">Osmotically-inducible protein OsmY, contains BON domain</fullName>
    </submittedName>
</protein>
<dbReference type="PANTHER" id="PTHR34606:SF4">
    <property type="entry name" value="OUTER MEMBRANE LIPOPROTEIN DOLP"/>
    <property type="match status" value="1"/>
</dbReference>
<evidence type="ECO:0000259" key="2">
    <source>
        <dbReference type="PROSITE" id="PS50914"/>
    </source>
</evidence>
<sequence length="215" mass="23056">MKDDELRQHIIDELDFEPSIDAASIGVAVDDGIVTLSGHVASYAEKVAAEHAARRVKGVRGIAQEIEVRFPDAKKTADDQIAKRAVDILAWNTTIPDGAVQVKVQQGWVTLSGKVDWQFQRISAADAVRRLSGVAGVSNLIEVKPEVHPADIQSSIEGALKRSAALEAHGIRIQVDGSKVILDGLVHSWHERDAAERAAWSVPGVVAVSNNLAIG</sequence>
<dbReference type="Gene3D" id="3.30.1340.30">
    <property type="match status" value="3"/>
</dbReference>
<dbReference type="PANTHER" id="PTHR34606">
    <property type="entry name" value="BON DOMAIN-CONTAINING PROTEIN"/>
    <property type="match status" value="1"/>
</dbReference>
<name>A0A1M5MNB8_9BURK</name>
<dbReference type="AlphaFoldDB" id="A0A1M5MNB8"/>
<keyword evidence="4" id="KW-1185">Reference proteome</keyword>
<gene>
    <name evidence="3" type="ORF">SAMN04488135_101270</name>
</gene>
<evidence type="ECO:0000313" key="4">
    <source>
        <dbReference type="Proteomes" id="UP000184226"/>
    </source>
</evidence>
<reference evidence="3 4" key="1">
    <citation type="submission" date="2016-11" db="EMBL/GenBank/DDBJ databases">
        <authorList>
            <person name="Jaros S."/>
            <person name="Januszkiewicz K."/>
            <person name="Wedrychowicz H."/>
        </authorList>
    </citation>
    <scope>NUCLEOTIDE SEQUENCE [LARGE SCALE GENOMIC DNA]</scope>
    <source>
        <strain evidence="3 4">CGMCC 1.10190</strain>
    </source>
</reference>
<dbReference type="Proteomes" id="UP000184226">
    <property type="component" value="Unassembled WGS sequence"/>
</dbReference>
<dbReference type="InterPro" id="IPR007055">
    <property type="entry name" value="BON_dom"/>
</dbReference>
<dbReference type="OrthoDB" id="870892at2"/>
<dbReference type="EMBL" id="FQXE01000001">
    <property type="protein sequence ID" value="SHG78761.1"/>
    <property type="molecule type" value="Genomic_DNA"/>
</dbReference>
<dbReference type="Pfam" id="PF04972">
    <property type="entry name" value="BON"/>
    <property type="match status" value="3"/>
</dbReference>
<keyword evidence="1" id="KW-0732">Signal</keyword>
<dbReference type="STRING" id="658167.SAMN04488135_101270"/>
<feature type="domain" description="BON" evidence="2">
    <location>
        <begin position="77"/>
        <end position="145"/>
    </location>
</feature>
<dbReference type="SMART" id="SM00749">
    <property type="entry name" value="BON"/>
    <property type="match status" value="3"/>
</dbReference>
<feature type="domain" description="BON" evidence="2">
    <location>
        <begin position="2"/>
        <end position="70"/>
    </location>
</feature>
<evidence type="ECO:0000256" key="1">
    <source>
        <dbReference type="ARBA" id="ARBA00022729"/>
    </source>
</evidence>
<organism evidence="3 4">
    <name type="scientific">Pollutimonas bauzanensis</name>
    <dbReference type="NCBI Taxonomy" id="658167"/>
    <lineage>
        <taxon>Bacteria</taxon>
        <taxon>Pseudomonadati</taxon>
        <taxon>Pseudomonadota</taxon>
        <taxon>Betaproteobacteria</taxon>
        <taxon>Burkholderiales</taxon>
        <taxon>Alcaligenaceae</taxon>
        <taxon>Pollutimonas</taxon>
    </lineage>
</organism>
<dbReference type="PROSITE" id="PS50914">
    <property type="entry name" value="BON"/>
    <property type="match status" value="3"/>
</dbReference>
<evidence type="ECO:0000313" key="3">
    <source>
        <dbReference type="EMBL" id="SHG78761.1"/>
    </source>
</evidence>
<dbReference type="InterPro" id="IPR014004">
    <property type="entry name" value="Transpt-assoc_nodulatn_dom_bac"/>
</dbReference>